<dbReference type="Proteomes" id="UP000051931">
    <property type="component" value="Unassembled WGS sequence"/>
</dbReference>
<dbReference type="PANTHER" id="PTHR30231">
    <property type="entry name" value="DNA POLYMERASE III SUBUNIT EPSILON"/>
    <property type="match status" value="1"/>
</dbReference>
<dbReference type="PROSITE" id="PS50172">
    <property type="entry name" value="BRCT"/>
    <property type="match status" value="1"/>
</dbReference>
<dbReference type="InterPro" id="IPR012337">
    <property type="entry name" value="RNaseH-like_sf"/>
</dbReference>
<organism evidence="2 3">
    <name type="scientific">Lactobacillus psittaci DSM 15354</name>
    <dbReference type="NCBI Taxonomy" id="1122152"/>
    <lineage>
        <taxon>Bacteria</taxon>
        <taxon>Bacillati</taxon>
        <taxon>Bacillota</taxon>
        <taxon>Bacilli</taxon>
        <taxon>Lactobacillales</taxon>
        <taxon>Lactobacillaceae</taxon>
        <taxon>Lactobacillus</taxon>
    </lineage>
</organism>
<evidence type="ECO:0000259" key="1">
    <source>
        <dbReference type="PROSITE" id="PS50172"/>
    </source>
</evidence>
<dbReference type="CDD" id="cd06127">
    <property type="entry name" value="DEDDh"/>
    <property type="match status" value="1"/>
</dbReference>
<evidence type="ECO:0000313" key="2">
    <source>
        <dbReference type="EMBL" id="KRL63387.1"/>
    </source>
</evidence>
<dbReference type="Pfam" id="PF00929">
    <property type="entry name" value="RNase_T"/>
    <property type="match status" value="1"/>
</dbReference>
<dbReference type="SUPFAM" id="SSF53098">
    <property type="entry name" value="Ribonuclease H-like"/>
    <property type="match status" value="1"/>
</dbReference>
<dbReference type="GO" id="GO:0045004">
    <property type="term" value="P:DNA replication proofreading"/>
    <property type="evidence" value="ECO:0007669"/>
    <property type="project" value="TreeGrafter"/>
</dbReference>
<dbReference type="GO" id="GO:0005829">
    <property type="term" value="C:cytosol"/>
    <property type="evidence" value="ECO:0007669"/>
    <property type="project" value="TreeGrafter"/>
</dbReference>
<gene>
    <name evidence="2" type="ORF">FC23_GL000958</name>
</gene>
<dbReference type="InterPro" id="IPR013520">
    <property type="entry name" value="Ribonucl_H"/>
</dbReference>
<dbReference type="AlphaFoldDB" id="A0A0R1SDU9"/>
<protein>
    <submittedName>
        <fullName evidence="2">DNA polymerase III</fullName>
    </submittedName>
</protein>
<dbReference type="OrthoDB" id="9776650at2"/>
<dbReference type="PATRIC" id="fig|1122152.4.peg.981"/>
<dbReference type="GO" id="GO:0008408">
    <property type="term" value="F:3'-5' exonuclease activity"/>
    <property type="evidence" value="ECO:0007669"/>
    <property type="project" value="TreeGrafter"/>
</dbReference>
<sequence length="312" mass="35712">MAKIENGVLRFNDDYLNQKMRQKGHEILDFLSDYTMIDIETTGLSPFRDRVTELSGIRVRAGKIVAQYSNLVKYPGDNSVPTFLTKLNGIDQALIESEGIDVAKAISEFRTFIGDDVIVGYNINFDLNFVYDLCQKYHLSKLNNNYVDVLRFSRVFFKQEAHNRLIDCLRRLNISPSEAHRGLQDSIDTKSVYDVYHDQFTPRMLSELKLKSCDLAELPFEYKLGRNPVKNKVITLAGQAKNQELANVITTLGGTVTTLGSNSDYLIIGDHDYFKRQLPELKQLRELKQAGNKISQWTLSFFLSMLDSWARS</sequence>
<dbReference type="Gene3D" id="3.30.420.10">
    <property type="entry name" value="Ribonuclease H-like superfamily/Ribonuclease H"/>
    <property type="match status" value="1"/>
</dbReference>
<dbReference type="InterPro" id="IPR036397">
    <property type="entry name" value="RNaseH_sf"/>
</dbReference>
<evidence type="ECO:0000313" key="3">
    <source>
        <dbReference type="Proteomes" id="UP000051931"/>
    </source>
</evidence>
<accession>A0A0R1SDU9</accession>
<name>A0A0R1SDU9_9LACO</name>
<dbReference type="EMBL" id="AZFB01000004">
    <property type="protein sequence ID" value="KRL63387.1"/>
    <property type="molecule type" value="Genomic_DNA"/>
</dbReference>
<dbReference type="STRING" id="1122152.GCA_000425905_01036"/>
<dbReference type="eggNOG" id="COG2176">
    <property type="taxonomic scope" value="Bacteria"/>
</dbReference>
<dbReference type="InterPro" id="IPR001357">
    <property type="entry name" value="BRCT_dom"/>
</dbReference>
<reference evidence="2 3" key="1">
    <citation type="journal article" date="2015" name="Genome Announc.">
        <title>Expanding the biotechnology potential of lactobacilli through comparative genomics of 213 strains and associated genera.</title>
        <authorList>
            <person name="Sun Z."/>
            <person name="Harris H.M."/>
            <person name="McCann A."/>
            <person name="Guo C."/>
            <person name="Argimon S."/>
            <person name="Zhang W."/>
            <person name="Yang X."/>
            <person name="Jeffery I.B."/>
            <person name="Cooney J.C."/>
            <person name="Kagawa T.F."/>
            <person name="Liu W."/>
            <person name="Song Y."/>
            <person name="Salvetti E."/>
            <person name="Wrobel A."/>
            <person name="Rasinkangas P."/>
            <person name="Parkhill J."/>
            <person name="Rea M.C."/>
            <person name="O'Sullivan O."/>
            <person name="Ritari J."/>
            <person name="Douillard F.P."/>
            <person name="Paul Ross R."/>
            <person name="Yang R."/>
            <person name="Briner A.E."/>
            <person name="Felis G.E."/>
            <person name="de Vos W.M."/>
            <person name="Barrangou R."/>
            <person name="Klaenhammer T.R."/>
            <person name="Caufield P.W."/>
            <person name="Cui Y."/>
            <person name="Zhang H."/>
            <person name="O'Toole P.W."/>
        </authorList>
    </citation>
    <scope>NUCLEOTIDE SEQUENCE [LARGE SCALE GENOMIC DNA]</scope>
    <source>
        <strain evidence="2 3">DSM 15354</strain>
    </source>
</reference>
<comment type="caution">
    <text evidence="2">The sequence shown here is derived from an EMBL/GenBank/DDBJ whole genome shotgun (WGS) entry which is preliminary data.</text>
</comment>
<dbReference type="GO" id="GO:0003676">
    <property type="term" value="F:nucleic acid binding"/>
    <property type="evidence" value="ECO:0007669"/>
    <property type="project" value="InterPro"/>
</dbReference>
<dbReference type="SMART" id="SM00479">
    <property type="entry name" value="EXOIII"/>
    <property type="match status" value="1"/>
</dbReference>
<feature type="domain" description="BRCT" evidence="1">
    <location>
        <begin position="224"/>
        <end position="312"/>
    </location>
</feature>
<proteinExistence type="predicted"/>
<keyword evidence="3" id="KW-1185">Reference proteome</keyword>
<dbReference type="PANTHER" id="PTHR30231:SF41">
    <property type="entry name" value="DNA POLYMERASE III SUBUNIT EPSILON"/>
    <property type="match status" value="1"/>
</dbReference>